<dbReference type="OrthoDB" id="28824at2157"/>
<evidence type="ECO:0000313" key="5">
    <source>
        <dbReference type="Proteomes" id="UP000065473"/>
    </source>
</evidence>
<dbReference type="DNASU" id="3473689"/>
<gene>
    <name evidence="2" type="ORF">ATY89_00415</name>
    <name evidence="3" type="ORF">ATZ20_03460</name>
</gene>
<evidence type="ECO:0000256" key="1">
    <source>
        <dbReference type="SAM" id="Phobius"/>
    </source>
</evidence>
<feature type="transmembrane region" description="Helical" evidence="1">
    <location>
        <begin position="35"/>
        <end position="57"/>
    </location>
</feature>
<protein>
    <submittedName>
        <fullName evidence="3">Uncharacterized protein</fullName>
    </submittedName>
</protein>
<feature type="transmembrane region" description="Helical" evidence="1">
    <location>
        <begin position="77"/>
        <end position="97"/>
    </location>
</feature>
<dbReference type="GeneID" id="14551720"/>
<organism evidence="3 4">
    <name type="scientific">Sulfolobus acidocaldarius</name>
    <dbReference type="NCBI Taxonomy" id="2285"/>
    <lineage>
        <taxon>Archaea</taxon>
        <taxon>Thermoproteota</taxon>
        <taxon>Thermoprotei</taxon>
        <taxon>Sulfolobales</taxon>
        <taxon>Sulfolobaceae</taxon>
        <taxon>Sulfolobus</taxon>
    </lineage>
</organism>
<keyword evidence="1" id="KW-1133">Transmembrane helix</keyword>
<dbReference type="EMBL" id="CP013695">
    <property type="protein sequence ID" value="ALU31289.1"/>
    <property type="molecule type" value="Genomic_DNA"/>
</dbReference>
<evidence type="ECO:0000313" key="4">
    <source>
        <dbReference type="Proteomes" id="UP000060043"/>
    </source>
</evidence>
<sequence>MPIAGIPYTEIVMAIVAFVLGFLVGYLIKNVIKIGIIVLAIIVILIAIGVVSPHTVVSGLQSMGVYATQAEQYVSRIINYLPYNSILFIIGFVIGLVKG</sequence>
<feature type="transmembrane region" description="Helical" evidence="1">
    <location>
        <begin position="6"/>
        <end position="28"/>
    </location>
</feature>
<evidence type="ECO:0000313" key="3">
    <source>
        <dbReference type="EMBL" id="ALU31289.1"/>
    </source>
</evidence>
<accession>A0A0U3GRG5</accession>
<keyword evidence="1" id="KW-0472">Membrane</keyword>
<dbReference type="RefSeq" id="WP_011278065.1">
    <property type="nucleotide sequence ID" value="NZ_BHWZ01000002.1"/>
</dbReference>
<name>A0A0U3GRG5_9CREN</name>
<dbReference type="OMA" id="VSYAMRI"/>
<keyword evidence="1" id="KW-0812">Transmembrane</keyword>
<evidence type="ECO:0000313" key="2">
    <source>
        <dbReference type="EMBL" id="ALU28577.1"/>
    </source>
</evidence>
<dbReference type="PaxDb" id="1435377-SUSAZ_05795"/>
<dbReference type="Proteomes" id="UP000060043">
    <property type="component" value="Chromosome"/>
</dbReference>
<dbReference type="EMBL" id="CP013694">
    <property type="protein sequence ID" value="ALU28577.1"/>
    <property type="molecule type" value="Genomic_DNA"/>
</dbReference>
<reference evidence="4 5" key="1">
    <citation type="submission" date="2015-12" db="EMBL/GenBank/DDBJ databases">
        <title>A stable core within a dynamic pangenome in Sulfolobus acidocaldarius.</title>
        <authorList>
            <person name="Anderson R."/>
            <person name="Kouris A."/>
            <person name="Seward C."/>
            <person name="Campbell K."/>
            <person name="Whitaker R."/>
        </authorList>
    </citation>
    <scope>NUCLEOTIDE SEQUENCE [LARGE SCALE GENOMIC DNA]</scope>
    <source>
        <strain evidence="2 5">GG12-C01-09</strain>
        <strain evidence="3 4">NG05B_CO5_07</strain>
    </source>
</reference>
<proteinExistence type="predicted"/>
<dbReference type="Proteomes" id="UP000065473">
    <property type="component" value="Chromosome"/>
</dbReference>
<dbReference type="AlphaFoldDB" id="A0A0U3GRG5"/>